<evidence type="ECO:0000313" key="1">
    <source>
        <dbReference type="EMBL" id="CAG5069588.1"/>
    </source>
</evidence>
<reference evidence="1 2" key="1">
    <citation type="submission" date="2021-04" db="EMBL/GenBank/DDBJ databases">
        <authorList>
            <person name="Rodrigo-Torres L."/>
            <person name="Arahal R. D."/>
            <person name="Lucena T."/>
        </authorList>
    </citation>
    <scope>NUCLEOTIDE SEQUENCE [LARGE SCALE GENOMIC DNA]</scope>
    <source>
        <strain evidence="1 2">CECT 9623</strain>
    </source>
</reference>
<dbReference type="EMBL" id="CAJRAU010000003">
    <property type="protein sequence ID" value="CAG5069588.1"/>
    <property type="molecule type" value="Genomic_DNA"/>
</dbReference>
<protein>
    <submittedName>
        <fullName evidence="1">Uncharacterized protein</fullName>
    </submittedName>
</protein>
<keyword evidence="2" id="KW-1185">Reference proteome</keyword>
<sequence>MRPLNKENATTILSAEKLVQQELKIVNAILKKVDLSKIRSLAKAEANS</sequence>
<dbReference type="Proteomes" id="UP000679725">
    <property type="component" value="Unassembled WGS sequence"/>
</dbReference>
<accession>A0ABM8UQ10</accession>
<proteinExistence type="predicted"/>
<evidence type="ECO:0000313" key="2">
    <source>
        <dbReference type="Proteomes" id="UP000679725"/>
    </source>
</evidence>
<name>A0ABM8UQ10_9BACT</name>
<organism evidence="1 2">
    <name type="scientific">Dyadobacter linearis</name>
    <dbReference type="NCBI Taxonomy" id="2823330"/>
    <lineage>
        <taxon>Bacteria</taxon>
        <taxon>Pseudomonadati</taxon>
        <taxon>Bacteroidota</taxon>
        <taxon>Cytophagia</taxon>
        <taxon>Cytophagales</taxon>
        <taxon>Spirosomataceae</taxon>
        <taxon>Dyadobacter</taxon>
    </lineage>
</organism>
<comment type="caution">
    <text evidence="1">The sequence shown here is derived from an EMBL/GenBank/DDBJ whole genome shotgun (WGS) entry which is preliminary data.</text>
</comment>
<gene>
    <name evidence="1" type="ORF">DYBT9623_02324</name>
</gene>